<dbReference type="Proteomes" id="UP001165060">
    <property type="component" value="Unassembled WGS sequence"/>
</dbReference>
<accession>A0ABQ6MAG1</accession>
<name>A0ABQ6MAG1_9STRA</name>
<keyword evidence="4" id="KW-1185">Reference proteome</keyword>
<evidence type="ECO:0008006" key="5">
    <source>
        <dbReference type="Google" id="ProtNLM"/>
    </source>
</evidence>
<reference evidence="3 4" key="1">
    <citation type="journal article" date="2023" name="Commun. Biol.">
        <title>Genome analysis of Parmales, the sister group of diatoms, reveals the evolutionary specialization of diatoms from phago-mixotrophs to photoautotrophs.</title>
        <authorList>
            <person name="Ban H."/>
            <person name="Sato S."/>
            <person name="Yoshikawa S."/>
            <person name="Yamada K."/>
            <person name="Nakamura Y."/>
            <person name="Ichinomiya M."/>
            <person name="Sato N."/>
            <person name="Blanc-Mathieu R."/>
            <person name="Endo H."/>
            <person name="Kuwata A."/>
            <person name="Ogata H."/>
        </authorList>
    </citation>
    <scope>NUCLEOTIDE SEQUENCE [LARGE SCALE GENOMIC DNA]</scope>
</reference>
<gene>
    <name evidence="3" type="ORF">TeGR_g3240</name>
</gene>
<keyword evidence="2" id="KW-0808">Transferase</keyword>
<dbReference type="InterPro" id="IPR029063">
    <property type="entry name" value="SAM-dependent_MTases_sf"/>
</dbReference>
<dbReference type="Gene3D" id="3.40.50.150">
    <property type="entry name" value="Vaccinia Virus protein VP39"/>
    <property type="match status" value="1"/>
</dbReference>
<evidence type="ECO:0000256" key="1">
    <source>
        <dbReference type="ARBA" id="ARBA00022603"/>
    </source>
</evidence>
<comment type="caution">
    <text evidence="3">The sequence shown here is derived from an EMBL/GenBank/DDBJ whole genome shotgun (WGS) entry which is preliminary data.</text>
</comment>
<protein>
    <recommendedName>
        <fullName evidence="5">S-adenosyl-L-methionine-dependent methyltransferase</fullName>
    </recommendedName>
</protein>
<dbReference type="PANTHER" id="PTHR43619">
    <property type="entry name" value="S-ADENOSYL-L-METHIONINE-DEPENDENT METHYLTRANSFERASE YKTD-RELATED"/>
    <property type="match status" value="1"/>
</dbReference>
<sequence length="308" mass="31493">PAPPPPRGGPPPRSASQKALDLAFELLFPLLYSLEPGGLLDSSKNLRVLWSRALLSAAGELDDGVAAGLLPGSSRWVVSPALARTLWRPALPKLEWIASRTGWIDGALDGFLERHGGAGAQVVLVGAGYDTRALRYRGSGADFYEVDLPAVLPIKEGMAARFLAANGGGETVGAKGRALGVDLNEAAMSPPGVFSLLSGLGLDRARPTLVVCEAVCFYLSPPAKRALLADAGAFAGGNAGSALVLADSLAPFVSGTGVEGARDFLEPLGFGLTQHDSLWGGAIQFVRAEGNGGGGGEREGAVTGSQGN</sequence>
<dbReference type="Pfam" id="PF04072">
    <property type="entry name" value="LCM"/>
    <property type="match status" value="1"/>
</dbReference>
<keyword evidence="1" id="KW-0489">Methyltransferase</keyword>
<dbReference type="SUPFAM" id="SSF53335">
    <property type="entry name" value="S-adenosyl-L-methionine-dependent methyltransferases"/>
    <property type="match status" value="1"/>
</dbReference>
<dbReference type="PANTHER" id="PTHR43619:SF2">
    <property type="entry name" value="S-ADENOSYL-L-METHIONINE-DEPENDENT METHYLTRANSFERASES SUPERFAMILY PROTEIN"/>
    <property type="match status" value="1"/>
</dbReference>
<feature type="non-terminal residue" evidence="3">
    <location>
        <position position="1"/>
    </location>
</feature>
<evidence type="ECO:0000313" key="3">
    <source>
        <dbReference type="EMBL" id="GMI22710.1"/>
    </source>
</evidence>
<proteinExistence type="predicted"/>
<dbReference type="EMBL" id="BRYB01003917">
    <property type="protein sequence ID" value="GMI22710.1"/>
    <property type="molecule type" value="Genomic_DNA"/>
</dbReference>
<organism evidence="3 4">
    <name type="scientific">Tetraparma gracilis</name>
    <dbReference type="NCBI Taxonomy" id="2962635"/>
    <lineage>
        <taxon>Eukaryota</taxon>
        <taxon>Sar</taxon>
        <taxon>Stramenopiles</taxon>
        <taxon>Ochrophyta</taxon>
        <taxon>Bolidophyceae</taxon>
        <taxon>Parmales</taxon>
        <taxon>Triparmaceae</taxon>
        <taxon>Tetraparma</taxon>
    </lineage>
</organism>
<evidence type="ECO:0000313" key="4">
    <source>
        <dbReference type="Proteomes" id="UP001165060"/>
    </source>
</evidence>
<evidence type="ECO:0000256" key="2">
    <source>
        <dbReference type="ARBA" id="ARBA00022679"/>
    </source>
</evidence>
<dbReference type="InterPro" id="IPR007213">
    <property type="entry name" value="Ppm1/Ppm2/Tcmp"/>
</dbReference>